<feature type="domain" description="Bacterioopsin transcriptional activator GAF and HTH associated" evidence="4">
    <location>
        <begin position="3"/>
        <end position="143"/>
    </location>
</feature>
<keyword evidence="1" id="KW-0805">Transcription regulation</keyword>
<sequence>MAIEVQLNLATESFLFARLFETVPSAHLELDRVVPVGEDHDIVPFVWIETTDDPEAVAGMLGDIDGVSDVEIVHSTADQHLFRLQWAAPSAGLLEGIRRNEGALLSGYAEGDRWSLTLRFADHDALSGFSAFCRDNDIRFDLARVTGFGGSPIHEDVLTAAQREALELAVERGYFAVPRAVSLDDLADALGVSHQAYSERLRRAIERLATSYLASAPSASEQ</sequence>
<keyword evidence="2" id="KW-0804">Transcription</keyword>
<dbReference type="PANTHER" id="PTHR34236:SF1">
    <property type="entry name" value="DIMETHYL SULFOXIDE REDUCTASE TRANSCRIPTIONAL ACTIVATOR"/>
    <property type="match status" value="1"/>
</dbReference>
<feature type="domain" description="HTH bat-type" evidence="3">
    <location>
        <begin position="158"/>
        <end position="209"/>
    </location>
</feature>
<name>A0ABD6ARU0_9EURY</name>
<keyword evidence="6" id="KW-1185">Reference proteome</keyword>
<evidence type="ECO:0000256" key="1">
    <source>
        <dbReference type="ARBA" id="ARBA00023015"/>
    </source>
</evidence>
<organism evidence="5 6">
    <name type="scientific">Halomarina rubra</name>
    <dbReference type="NCBI Taxonomy" id="2071873"/>
    <lineage>
        <taxon>Archaea</taxon>
        <taxon>Methanobacteriati</taxon>
        <taxon>Methanobacteriota</taxon>
        <taxon>Stenosarchaea group</taxon>
        <taxon>Halobacteria</taxon>
        <taxon>Halobacteriales</taxon>
        <taxon>Natronomonadaceae</taxon>
        <taxon>Halomarina</taxon>
    </lineage>
</organism>
<dbReference type="InterPro" id="IPR031803">
    <property type="entry name" value="BAT_GAF/HTH-assoc"/>
</dbReference>
<evidence type="ECO:0000313" key="5">
    <source>
        <dbReference type="EMBL" id="MFD1512404.1"/>
    </source>
</evidence>
<dbReference type="Pfam" id="PF04967">
    <property type="entry name" value="HTH_10"/>
    <property type="match status" value="1"/>
</dbReference>
<evidence type="ECO:0000256" key="2">
    <source>
        <dbReference type="ARBA" id="ARBA00023163"/>
    </source>
</evidence>
<comment type="caution">
    <text evidence="5">The sequence shown here is derived from an EMBL/GenBank/DDBJ whole genome shotgun (WGS) entry which is preliminary data.</text>
</comment>
<dbReference type="RefSeq" id="WP_250872383.1">
    <property type="nucleotide sequence ID" value="NZ_JALXFV010000002.1"/>
</dbReference>
<gene>
    <name evidence="5" type="ORF">ACFSBT_03810</name>
</gene>
<protein>
    <submittedName>
        <fullName evidence="5">Helix-turn-helix domain-containing protein</fullName>
    </submittedName>
</protein>
<evidence type="ECO:0000313" key="6">
    <source>
        <dbReference type="Proteomes" id="UP001597187"/>
    </source>
</evidence>
<dbReference type="Pfam" id="PF15915">
    <property type="entry name" value="BAT"/>
    <property type="match status" value="1"/>
</dbReference>
<accession>A0ABD6ARU0</accession>
<dbReference type="EMBL" id="JBHUDC010000002">
    <property type="protein sequence ID" value="MFD1512404.1"/>
    <property type="molecule type" value="Genomic_DNA"/>
</dbReference>
<dbReference type="PANTHER" id="PTHR34236">
    <property type="entry name" value="DIMETHYL SULFOXIDE REDUCTASE TRANSCRIPTIONAL ACTIVATOR"/>
    <property type="match status" value="1"/>
</dbReference>
<proteinExistence type="predicted"/>
<dbReference type="InterPro" id="IPR007050">
    <property type="entry name" value="HTH_bacterioopsin"/>
</dbReference>
<evidence type="ECO:0000259" key="4">
    <source>
        <dbReference type="Pfam" id="PF15915"/>
    </source>
</evidence>
<dbReference type="Proteomes" id="UP001597187">
    <property type="component" value="Unassembled WGS sequence"/>
</dbReference>
<evidence type="ECO:0000259" key="3">
    <source>
        <dbReference type="Pfam" id="PF04967"/>
    </source>
</evidence>
<dbReference type="AlphaFoldDB" id="A0ABD6ARU0"/>
<reference evidence="5 6" key="1">
    <citation type="journal article" date="2019" name="Int. J. Syst. Evol. Microbiol.">
        <title>The Global Catalogue of Microorganisms (GCM) 10K type strain sequencing project: providing services to taxonomists for standard genome sequencing and annotation.</title>
        <authorList>
            <consortium name="The Broad Institute Genomics Platform"/>
            <consortium name="The Broad Institute Genome Sequencing Center for Infectious Disease"/>
            <person name="Wu L."/>
            <person name="Ma J."/>
        </authorList>
    </citation>
    <scope>NUCLEOTIDE SEQUENCE [LARGE SCALE GENOMIC DNA]</scope>
    <source>
        <strain evidence="5 6">CGMCC 1.12563</strain>
    </source>
</reference>